<reference evidence="1 2" key="1">
    <citation type="journal article" date="2018" name="Microbes Environ.">
        <title>Comparative Genomic Insights into Endofungal Lifestyles of Two Bacterial Endosymbionts, Mycoavidus cysteinexigens and Burkholderia rhizoxinica.</title>
        <authorList>
            <person name="Sharmin D."/>
            <person name="Guo Y."/>
            <person name="Nishizawa T."/>
            <person name="Ohshima S."/>
            <person name="Sato Y."/>
            <person name="Takashima Y."/>
            <person name="Narisawa K."/>
            <person name="Ohta H."/>
        </authorList>
    </citation>
    <scope>NUCLEOTIDE SEQUENCE [LARGE SCALE GENOMIC DNA]</scope>
    <source>
        <strain evidence="1 2">B1-EB</strain>
    </source>
</reference>
<dbReference type="AlphaFoldDB" id="A0A2Z6EW95"/>
<keyword evidence="2" id="KW-1185">Reference proteome</keyword>
<sequence>MKVHMTENEIKLGSLVLEPQSNRVLAKATFERMNSGIRERISAEVLLPVHGKTLEAIQEQFFRHTSKLLEEFWFANDPQKFWRPA</sequence>
<organism evidence="1 2">
    <name type="scientific">Mycoavidus cysteinexigens</name>
    <dbReference type="NCBI Taxonomy" id="1553431"/>
    <lineage>
        <taxon>Bacteria</taxon>
        <taxon>Pseudomonadati</taxon>
        <taxon>Pseudomonadota</taxon>
        <taxon>Betaproteobacteria</taxon>
        <taxon>Burkholderiales</taxon>
        <taxon>Burkholderiaceae</taxon>
        <taxon>Mycoavidus</taxon>
    </lineage>
</organism>
<evidence type="ECO:0000313" key="1">
    <source>
        <dbReference type="EMBL" id="BBE09701.1"/>
    </source>
</evidence>
<name>A0A2Z6EW95_9BURK</name>
<evidence type="ECO:0000313" key="2">
    <source>
        <dbReference type="Proteomes" id="UP000282597"/>
    </source>
</evidence>
<accession>A0A2Z6EW95</accession>
<dbReference type="KEGG" id="mcys:MCB1EB_1540"/>
<dbReference type="EMBL" id="AP018150">
    <property type="protein sequence ID" value="BBE09701.1"/>
    <property type="molecule type" value="Genomic_DNA"/>
</dbReference>
<proteinExistence type="predicted"/>
<dbReference type="Proteomes" id="UP000282597">
    <property type="component" value="Chromosome"/>
</dbReference>
<gene>
    <name evidence="1" type="ORF">MCB1EB_1540</name>
</gene>
<protein>
    <submittedName>
        <fullName evidence="1">Uncharacterized protein</fullName>
    </submittedName>
</protein>